<dbReference type="Pfam" id="PF03235">
    <property type="entry name" value="GmrSD_N"/>
    <property type="match status" value="1"/>
</dbReference>
<evidence type="ECO:0000313" key="2">
    <source>
        <dbReference type="EMBL" id="HAD9392426.1"/>
    </source>
</evidence>
<reference evidence="2" key="2">
    <citation type="submission" date="2019-01" db="EMBL/GenBank/DDBJ databases">
        <authorList>
            <consortium name="NCBI Pathogen Detection Project"/>
        </authorList>
    </citation>
    <scope>NUCLEOTIDE SEQUENCE</scope>
    <source>
        <strain evidence="2">NJ10.280</strain>
    </source>
</reference>
<reference evidence="2" key="1">
    <citation type="journal article" date="2018" name="Genome Biol.">
        <title>SKESA: strategic k-mer extension for scrupulous assemblies.</title>
        <authorList>
            <person name="Souvorov A."/>
            <person name="Agarwala R."/>
            <person name="Lipman D.J."/>
        </authorList>
    </citation>
    <scope>NUCLEOTIDE SEQUENCE</scope>
    <source>
        <strain evidence="2">NJ10.280</strain>
    </source>
</reference>
<dbReference type="PANTHER" id="PTHR39639:SF1">
    <property type="entry name" value="DUF262 DOMAIN-CONTAINING PROTEIN"/>
    <property type="match status" value="1"/>
</dbReference>
<dbReference type="PANTHER" id="PTHR39639">
    <property type="entry name" value="CHROMOSOME 16, WHOLE GENOME SHOTGUN SEQUENCE"/>
    <property type="match status" value="1"/>
</dbReference>
<dbReference type="InterPro" id="IPR036086">
    <property type="entry name" value="ParB/Sulfiredoxin_sf"/>
</dbReference>
<dbReference type="InterPro" id="IPR004919">
    <property type="entry name" value="GmrSD_N"/>
</dbReference>
<accession>A0A722ZHZ6</accession>
<dbReference type="RefSeq" id="WP_034169386.1">
    <property type="nucleotide sequence ID" value="NZ_CP081190.2"/>
</dbReference>
<organism evidence="2">
    <name type="scientific">Salmonella enterica</name>
    <name type="common">Salmonella choleraesuis</name>
    <dbReference type="NCBI Taxonomy" id="28901"/>
    <lineage>
        <taxon>Bacteria</taxon>
        <taxon>Pseudomonadati</taxon>
        <taxon>Pseudomonadota</taxon>
        <taxon>Gammaproteobacteria</taxon>
        <taxon>Enterobacterales</taxon>
        <taxon>Enterobacteriaceae</taxon>
        <taxon>Salmonella</taxon>
    </lineage>
</organism>
<dbReference type="AlphaFoldDB" id="A0A722ZHZ6"/>
<sequence length="353" mass="40878">MNDLENQIIELKKTVAYDSKDYTIELLVNKYSTGIDKEDNEIYVPEYQRDFVWSESRQSKLIESIVLGLPVPPIFVAENSNGRLEIVDGSQRIRTLNAFLNENLKLCNLDKVTKLNGMTFEDFDISRKRKFKNTTIAVFVLSESANDEVKNDLFERINKGSDILRNMETRKGVYRGAFTDFIYKTCAKNDEFIRAIPLAKTVAKRQEHEELILRFFALVDSYPKFSAFSRSVTNALDDYMSSKTNAFDEQEKAKKEKDFNRMVSFVVNNFKNGFSKRNSQEVSRIFFEAISVGTHLALEEKPNLQLTEKVDSSILLSNKEFHKAVTGQYRTHSNDILRKRIEFVRDKLLEMAV</sequence>
<protein>
    <submittedName>
        <fullName evidence="2">DUF262 domain-containing protein</fullName>
    </submittedName>
</protein>
<dbReference type="SUPFAM" id="SSF110849">
    <property type="entry name" value="ParB/Sulfiredoxin"/>
    <property type="match status" value="1"/>
</dbReference>
<name>A0A722ZHZ6_SALER</name>
<dbReference type="EMBL" id="DAAQHW010000019">
    <property type="protein sequence ID" value="HAD9392426.1"/>
    <property type="molecule type" value="Genomic_DNA"/>
</dbReference>
<proteinExistence type="predicted"/>
<comment type="caution">
    <text evidence="2">The sequence shown here is derived from an EMBL/GenBank/DDBJ whole genome shotgun (WGS) entry which is preliminary data.</text>
</comment>
<feature type="domain" description="GmrSD restriction endonucleases N-terminal" evidence="1">
    <location>
        <begin position="36"/>
        <end position="172"/>
    </location>
</feature>
<gene>
    <name evidence="2" type="ORF">G1464_22210</name>
</gene>
<evidence type="ECO:0000259" key="1">
    <source>
        <dbReference type="Pfam" id="PF03235"/>
    </source>
</evidence>